<dbReference type="NCBIfam" id="NF001965">
    <property type="entry name" value="PRK00742.1"/>
    <property type="match status" value="1"/>
</dbReference>
<dbReference type="PIRSF" id="PIRSF000876">
    <property type="entry name" value="RR_chemtxs_CheB"/>
    <property type="match status" value="1"/>
</dbReference>
<dbReference type="InterPro" id="IPR011006">
    <property type="entry name" value="CheY-like_superfamily"/>
</dbReference>
<evidence type="ECO:0000256" key="5">
    <source>
        <dbReference type="ARBA" id="ARBA00048267"/>
    </source>
</evidence>
<dbReference type="PANTHER" id="PTHR42872">
    <property type="entry name" value="PROTEIN-GLUTAMATE METHYLESTERASE/PROTEIN-GLUTAMINE GLUTAMINASE"/>
    <property type="match status" value="1"/>
</dbReference>
<sequence>MAKKILVIDDSALMRRVISDIINESNEYEVAAIAKDGLEGLDMIVSNPYEYSAVILDINMPKLNGLELLQRLQKDHIEQTVIVVSTVAREGAKETIQALEYGAFDFVTKPENYLETKSVEFKNRIFEMLNVATNSKASIRRTSMSKTIAPVKKDLKSGRTLTSVTARTERTRSTGITPAPVRTVVHTPAKKVDGSMFTSVKTGKKKIVALACSTGGPKSLQQVIPMLPAKLDAGVVLVQHMPAGFTASLAARLNEMSDINVKEAADGDVIKKGWVYIAPGGKHIRIEKKGTDSVIKLSTEPPIEGLRPCANVMYESLTSSNYDEITCVVLTGMGADGTNGIKALNKNHKNIYVIAQDEETSVVYGMPKAIAGTGLVNEVVPLNRVAEAITKNVGVS</sequence>
<dbReference type="GO" id="GO:0008984">
    <property type="term" value="F:protein-glutamate methylesterase activity"/>
    <property type="evidence" value="ECO:0007669"/>
    <property type="project" value="UniProtKB-EC"/>
</dbReference>
<dbReference type="GO" id="GO:0032259">
    <property type="term" value="P:methylation"/>
    <property type="evidence" value="ECO:0007669"/>
    <property type="project" value="UniProtKB-KW"/>
</dbReference>
<evidence type="ECO:0000256" key="6">
    <source>
        <dbReference type="HAMAP-Rule" id="MF_00099"/>
    </source>
</evidence>
<keyword evidence="11" id="KW-0808">Transferase</keyword>
<dbReference type="Gene3D" id="3.40.50.2300">
    <property type="match status" value="1"/>
</dbReference>
<feature type="modified residue" description="4-aspartylphosphate" evidence="6 8">
    <location>
        <position position="57"/>
    </location>
</feature>
<keyword evidence="12" id="KW-1185">Reference proteome</keyword>
<gene>
    <name evidence="6 11" type="primary">cheB</name>
    <name evidence="11" type="ORF">WMO14_00560</name>
</gene>
<keyword evidence="6 8" id="KW-0597">Phosphoprotein</keyword>
<feature type="active site" evidence="6 7">
    <location>
        <position position="213"/>
    </location>
</feature>
<evidence type="ECO:0000259" key="10">
    <source>
        <dbReference type="PROSITE" id="PS50122"/>
    </source>
</evidence>
<comment type="function">
    <text evidence="4">May play the central regulatory role in sporulation. It may be an element of the effector pathway responsible for the activation of sporulation genes in response to nutritional stress. Spo0A may act in concert with spo0H (a sigma factor) to control the expression of some genes that are critical to the sporulation process.</text>
</comment>
<comment type="catalytic activity">
    <reaction evidence="5 6">
        <text>[protein]-L-glutamate 5-O-methyl ester + H2O = L-glutamyl-[protein] + methanol + H(+)</text>
        <dbReference type="Rhea" id="RHEA:23236"/>
        <dbReference type="Rhea" id="RHEA-COMP:10208"/>
        <dbReference type="Rhea" id="RHEA-COMP:10311"/>
        <dbReference type="ChEBI" id="CHEBI:15377"/>
        <dbReference type="ChEBI" id="CHEBI:15378"/>
        <dbReference type="ChEBI" id="CHEBI:17790"/>
        <dbReference type="ChEBI" id="CHEBI:29973"/>
        <dbReference type="ChEBI" id="CHEBI:82795"/>
        <dbReference type="EC" id="3.1.1.61"/>
    </reaction>
</comment>
<dbReference type="EMBL" id="JBBMER010000001">
    <property type="protein sequence ID" value="MEQ2378376.1"/>
    <property type="molecule type" value="Genomic_DNA"/>
</dbReference>
<dbReference type="CDD" id="cd16432">
    <property type="entry name" value="CheB_Rec"/>
    <property type="match status" value="1"/>
</dbReference>
<dbReference type="Proteomes" id="UP001442364">
    <property type="component" value="Unassembled WGS sequence"/>
</dbReference>
<comment type="subcellular location">
    <subcellularLocation>
        <location evidence="6">Cytoplasm</location>
    </subcellularLocation>
</comment>
<proteinExistence type="inferred from homology"/>
<keyword evidence="2 6" id="KW-0145">Chemotaxis</keyword>
<protein>
    <recommendedName>
        <fullName evidence="6">Protein-glutamate methylesterase/protein-glutamine glutaminase</fullName>
        <ecNumber evidence="6">3.1.1.61</ecNumber>
        <ecNumber evidence="6">3.5.1.44</ecNumber>
    </recommendedName>
</protein>
<dbReference type="Pfam" id="PF00072">
    <property type="entry name" value="Response_reg"/>
    <property type="match status" value="1"/>
</dbReference>
<dbReference type="PROSITE" id="PS50122">
    <property type="entry name" value="CHEB"/>
    <property type="match status" value="1"/>
</dbReference>
<comment type="catalytic activity">
    <reaction evidence="6">
        <text>L-glutaminyl-[protein] + H2O = L-glutamyl-[protein] + NH4(+)</text>
        <dbReference type="Rhea" id="RHEA:16441"/>
        <dbReference type="Rhea" id="RHEA-COMP:10207"/>
        <dbReference type="Rhea" id="RHEA-COMP:10208"/>
        <dbReference type="ChEBI" id="CHEBI:15377"/>
        <dbReference type="ChEBI" id="CHEBI:28938"/>
        <dbReference type="ChEBI" id="CHEBI:29973"/>
        <dbReference type="ChEBI" id="CHEBI:30011"/>
        <dbReference type="EC" id="3.5.1.44"/>
    </reaction>
</comment>
<dbReference type="SUPFAM" id="SSF52738">
    <property type="entry name" value="Methylesterase CheB, C-terminal domain"/>
    <property type="match status" value="1"/>
</dbReference>
<feature type="active site" evidence="6 7">
    <location>
        <position position="336"/>
    </location>
</feature>
<evidence type="ECO:0000313" key="11">
    <source>
        <dbReference type="EMBL" id="MEQ2378376.1"/>
    </source>
</evidence>
<dbReference type="SUPFAM" id="SSF52172">
    <property type="entry name" value="CheY-like"/>
    <property type="match status" value="1"/>
</dbReference>
<dbReference type="SMART" id="SM00448">
    <property type="entry name" value="REC"/>
    <property type="match status" value="1"/>
</dbReference>
<organism evidence="11 12">
    <name type="scientific">[Lactobacillus] rogosae</name>
    <dbReference type="NCBI Taxonomy" id="706562"/>
    <lineage>
        <taxon>Bacteria</taxon>
        <taxon>Bacillati</taxon>
        <taxon>Bacillota</taxon>
        <taxon>Clostridia</taxon>
        <taxon>Lachnospirales</taxon>
        <taxon>Lachnospiraceae</taxon>
        <taxon>Lachnospira</taxon>
    </lineage>
</organism>
<dbReference type="GO" id="GO:0008168">
    <property type="term" value="F:methyltransferase activity"/>
    <property type="evidence" value="ECO:0007669"/>
    <property type="project" value="UniProtKB-KW"/>
</dbReference>
<evidence type="ECO:0000256" key="4">
    <source>
        <dbReference type="ARBA" id="ARBA00024867"/>
    </source>
</evidence>
<dbReference type="HAMAP" id="MF_00099">
    <property type="entry name" value="CheB_chemtxs"/>
    <property type="match status" value="1"/>
</dbReference>
<evidence type="ECO:0000259" key="9">
    <source>
        <dbReference type="PROSITE" id="PS50110"/>
    </source>
</evidence>
<dbReference type="InterPro" id="IPR008248">
    <property type="entry name" value="CheB-like"/>
</dbReference>
<evidence type="ECO:0000256" key="8">
    <source>
        <dbReference type="PROSITE-ProRule" id="PRU00169"/>
    </source>
</evidence>
<dbReference type="CDD" id="cd17541">
    <property type="entry name" value="REC_CheB-like"/>
    <property type="match status" value="1"/>
</dbReference>
<dbReference type="PROSITE" id="PS50110">
    <property type="entry name" value="RESPONSE_REGULATORY"/>
    <property type="match status" value="1"/>
</dbReference>
<dbReference type="RefSeq" id="WP_349153093.1">
    <property type="nucleotide sequence ID" value="NZ_DAWECI010000006.1"/>
</dbReference>
<evidence type="ECO:0000256" key="2">
    <source>
        <dbReference type="ARBA" id="ARBA00022500"/>
    </source>
</evidence>
<evidence type="ECO:0000313" key="12">
    <source>
        <dbReference type="Proteomes" id="UP001442364"/>
    </source>
</evidence>
<evidence type="ECO:0000256" key="3">
    <source>
        <dbReference type="ARBA" id="ARBA00022801"/>
    </source>
</evidence>
<reference evidence="11 12" key="1">
    <citation type="submission" date="2024-03" db="EMBL/GenBank/DDBJ databases">
        <title>Human intestinal bacterial collection.</title>
        <authorList>
            <person name="Pauvert C."/>
            <person name="Hitch T.C.A."/>
            <person name="Clavel T."/>
        </authorList>
    </citation>
    <scope>NUCLEOTIDE SEQUENCE [LARGE SCALE GENOMIC DNA]</scope>
    <source>
        <strain evidence="11 12">CLA-AA-H255</strain>
    </source>
</reference>
<name>A0ABV1BRI3_9FIRM</name>
<keyword evidence="11" id="KW-0489">Methyltransferase</keyword>
<dbReference type="Pfam" id="PF01339">
    <property type="entry name" value="CheB_methylest"/>
    <property type="match status" value="1"/>
</dbReference>
<feature type="domain" description="Response regulatory" evidence="9">
    <location>
        <begin position="4"/>
        <end position="124"/>
    </location>
</feature>
<comment type="function">
    <text evidence="6">Involved in chemotaxis. Part of a chemotaxis signal transduction system that modulates chemotaxis in response to various stimuli. Catalyzes the demethylation of specific methylglutamate residues introduced into the chemoreceptors (methyl-accepting chemotaxis proteins or MCP) by CheR. Also mediates the irreversible deamidation of specific glutamine residues to glutamic acid.</text>
</comment>
<evidence type="ECO:0000256" key="7">
    <source>
        <dbReference type="PROSITE-ProRule" id="PRU00050"/>
    </source>
</evidence>
<dbReference type="EC" id="3.1.1.61" evidence="6"/>
<accession>A0ABV1BRI3</accession>
<feature type="active site" evidence="6 7">
    <location>
        <position position="240"/>
    </location>
</feature>
<feature type="domain" description="CheB-type methylesterase" evidence="10">
    <location>
        <begin position="196"/>
        <end position="396"/>
    </location>
</feature>
<comment type="PTM">
    <text evidence="6">Phosphorylated by CheA. Phosphorylation of the N-terminal regulatory domain activates the methylesterase activity.</text>
</comment>
<dbReference type="EC" id="3.5.1.44" evidence="6"/>
<dbReference type="InterPro" id="IPR001789">
    <property type="entry name" value="Sig_transdc_resp-reg_receiver"/>
</dbReference>
<dbReference type="PANTHER" id="PTHR42872:SF6">
    <property type="entry name" value="PROTEIN-GLUTAMATE METHYLESTERASE_PROTEIN-GLUTAMINE GLUTAMINASE"/>
    <property type="match status" value="1"/>
</dbReference>
<dbReference type="InterPro" id="IPR000673">
    <property type="entry name" value="Sig_transdc_resp-reg_Me-estase"/>
</dbReference>
<dbReference type="Gene3D" id="3.40.50.180">
    <property type="entry name" value="Methylesterase CheB, C-terminal domain"/>
    <property type="match status" value="1"/>
</dbReference>
<comment type="caution">
    <text evidence="11">The sequence shown here is derived from an EMBL/GenBank/DDBJ whole genome shotgun (WGS) entry which is preliminary data.</text>
</comment>
<comment type="domain">
    <text evidence="6">Contains a C-terminal catalytic domain, and an N-terminal region which modulates catalytic activity.</text>
</comment>
<keyword evidence="1 6" id="KW-0963">Cytoplasm</keyword>
<evidence type="ECO:0000256" key="1">
    <source>
        <dbReference type="ARBA" id="ARBA00022490"/>
    </source>
</evidence>
<dbReference type="InterPro" id="IPR035909">
    <property type="entry name" value="CheB_C"/>
</dbReference>
<keyword evidence="3 6" id="KW-0378">Hydrolase</keyword>
<comment type="similarity">
    <text evidence="6">Belongs to the CheB family.</text>
</comment>